<dbReference type="Pfam" id="PF03372">
    <property type="entry name" value="Exo_endo_phos"/>
    <property type="match status" value="1"/>
</dbReference>
<protein>
    <submittedName>
        <fullName evidence="2">Endonuclease</fullName>
    </submittedName>
</protein>
<keyword evidence="2" id="KW-0255">Endonuclease</keyword>
<feature type="domain" description="Endonuclease/exonuclease/phosphatase" evidence="1">
    <location>
        <begin position="10"/>
        <end position="223"/>
    </location>
</feature>
<evidence type="ECO:0000313" key="2">
    <source>
        <dbReference type="EMBL" id="KUJ82376.1"/>
    </source>
</evidence>
<name>A0A0X3U6K3_9RHOB</name>
<sequence length="250" mass="28143">MKPQSTLRIASYNIQKCVGLDFRRQPQRIMQVIDSMKADIVVLQEADKRLPPRPAALPHFMLDEAGWQIVDLGGAGSLGWHGNAVIWRGDAIRVRQKGHHDLPGLEPRGMVQVEFDTQIGPLRVIGMHLGLLPASRRQQITHIRRFDKKLNDMPTVWAGDFNEWSRQPVLDHLAPDMRFLPPVPSFPAAQPLGALDRIALGGGLEAVLHGVHDARPAHIASDHLPIWADLRRVTQDANPLWHHPHRRIKT</sequence>
<dbReference type="Proteomes" id="UP000053690">
    <property type="component" value="Unassembled WGS sequence"/>
</dbReference>
<dbReference type="AlphaFoldDB" id="A0A0X3U6K3"/>
<evidence type="ECO:0000313" key="3">
    <source>
        <dbReference type="Proteomes" id="UP000053690"/>
    </source>
</evidence>
<keyword evidence="2" id="KW-0540">Nuclease</keyword>
<accession>A0A0X3U6K3</accession>
<dbReference type="SUPFAM" id="SSF56219">
    <property type="entry name" value="DNase I-like"/>
    <property type="match status" value="1"/>
</dbReference>
<dbReference type="RefSeq" id="WP_068332630.1">
    <property type="nucleotide sequence ID" value="NZ_LQBP01000001.1"/>
</dbReference>
<comment type="caution">
    <text evidence="2">The sequence shown here is derived from an EMBL/GenBank/DDBJ whole genome shotgun (WGS) entry which is preliminary data.</text>
</comment>
<dbReference type="EMBL" id="LQBP01000001">
    <property type="protein sequence ID" value="KUJ82376.1"/>
    <property type="molecule type" value="Genomic_DNA"/>
</dbReference>
<dbReference type="InterPro" id="IPR036691">
    <property type="entry name" value="Endo/exonu/phosph_ase_sf"/>
</dbReference>
<gene>
    <name evidence="2" type="ORF">AVO44_01855</name>
</gene>
<evidence type="ECO:0000259" key="1">
    <source>
        <dbReference type="Pfam" id="PF03372"/>
    </source>
</evidence>
<dbReference type="OrthoDB" id="9813425at2"/>
<organism evidence="2 3">
    <name type="scientific">Ruegeria profundi</name>
    <dbReference type="NCBI Taxonomy" id="1685378"/>
    <lineage>
        <taxon>Bacteria</taxon>
        <taxon>Pseudomonadati</taxon>
        <taxon>Pseudomonadota</taxon>
        <taxon>Alphaproteobacteria</taxon>
        <taxon>Rhodobacterales</taxon>
        <taxon>Roseobacteraceae</taxon>
        <taxon>Ruegeria</taxon>
    </lineage>
</organism>
<keyword evidence="3" id="KW-1185">Reference proteome</keyword>
<keyword evidence="2" id="KW-0378">Hydrolase</keyword>
<proteinExistence type="predicted"/>
<dbReference type="Gene3D" id="3.60.10.10">
    <property type="entry name" value="Endonuclease/exonuclease/phosphatase"/>
    <property type="match status" value="1"/>
</dbReference>
<dbReference type="InterPro" id="IPR005135">
    <property type="entry name" value="Endo/exonuclease/phosphatase"/>
</dbReference>
<reference evidence="3" key="1">
    <citation type="submission" date="2015-12" db="EMBL/GenBank/DDBJ databases">
        <authorList>
            <person name="Zhang G."/>
            <person name="Stingl U."/>
        </authorList>
    </citation>
    <scope>NUCLEOTIDE SEQUENCE [LARGE SCALE GENOMIC DNA]</scope>
    <source>
        <strain evidence="3">ZGT108</strain>
    </source>
</reference>
<dbReference type="STRING" id="1685378.AVO44_01855"/>
<dbReference type="GO" id="GO:0004519">
    <property type="term" value="F:endonuclease activity"/>
    <property type="evidence" value="ECO:0007669"/>
    <property type="project" value="UniProtKB-KW"/>
</dbReference>